<dbReference type="Gene3D" id="3.30.710.10">
    <property type="entry name" value="Potassium Channel Kv1.1, Chain A"/>
    <property type="match status" value="1"/>
</dbReference>
<dbReference type="Proteomes" id="UP001054889">
    <property type="component" value="Unassembled WGS sequence"/>
</dbReference>
<comment type="similarity">
    <text evidence="2">Belongs to the Tdpoz family.</text>
</comment>
<comment type="pathway">
    <text evidence="1">Protein modification; protein ubiquitination.</text>
</comment>
<feature type="compositionally biased region" description="Basic and acidic residues" evidence="3">
    <location>
        <begin position="133"/>
        <end position="160"/>
    </location>
</feature>
<evidence type="ECO:0000313" key="6">
    <source>
        <dbReference type="Proteomes" id="UP001054889"/>
    </source>
</evidence>
<comment type="caution">
    <text evidence="5">The sequence shown here is derived from an EMBL/GenBank/DDBJ whole genome shotgun (WGS) entry which is preliminary data.</text>
</comment>
<reference evidence="5" key="2">
    <citation type="submission" date="2021-12" db="EMBL/GenBank/DDBJ databases">
        <title>Resequencing data analysis of finger millet.</title>
        <authorList>
            <person name="Hatakeyama M."/>
            <person name="Aluri S."/>
            <person name="Balachadran M.T."/>
            <person name="Sivarajan S.R."/>
            <person name="Poveda L."/>
            <person name="Shimizu-Inatsugi R."/>
            <person name="Schlapbach R."/>
            <person name="Sreeman S.M."/>
            <person name="Shimizu K.K."/>
        </authorList>
    </citation>
    <scope>NUCLEOTIDE SEQUENCE</scope>
</reference>
<evidence type="ECO:0000256" key="3">
    <source>
        <dbReference type="SAM" id="MobiDB-lite"/>
    </source>
</evidence>
<proteinExistence type="inferred from homology"/>
<dbReference type="AlphaFoldDB" id="A0AAV5DKA7"/>
<keyword evidence="6" id="KW-1185">Reference proteome</keyword>
<feature type="region of interest" description="Disordered" evidence="3">
    <location>
        <begin position="1"/>
        <end position="23"/>
    </location>
</feature>
<evidence type="ECO:0000256" key="1">
    <source>
        <dbReference type="ARBA" id="ARBA00004906"/>
    </source>
</evidence>
<dbReference type="PANTHER" id="PTHR26379:SF506">
    <property type="entry name" value="BTB DOMAIN-CONTAINING PROTEIN"/>
    <property type="match status" value="1"/>
</dbReference>
<evidence type="ECO:0000259" key="4">
    <source>
        <dbReference type="Pfam" id="PF24570"/>
    </source>
</evidence>
<feature type="region of interest" description="Disordered" evidence="3">
    <location>
        <begin position="128"/>
        <end position="160"/>
    </location>
</feature>
<dbReference type="InterPro" id="IPR056423">
    <property type="entry name" value="BACK_BPM_SPOP"/>
</dbReference>
<evidence type="ECO:0000313" key="5">
    <source>
        <dbReference type="EMBL" id="GJN10330.1"/>
    </source>
</evidence>
<dbReference type="Gene3D" id="1.25.40.420">
    <property type="match status" value="1"/>
</dbReference>
<feature type="domain" description="BPM/SPOP BACK" evidence="4">
    <location>
        <begin position="177"/>
        <end position="217"/>
    </location>
</feature>
<dbReference type="SUPFAM" id="SSF54695">
    <property type="entry name" value="POZ domain"/>
    <property type="match status" value="1"/>
</dbReference>
<evidence type="ECO:0000256" key="2">
    <source>
        <dbReference type="ARBA" id="ARBA00010846"/>
    </source>
</evidence>
<sequence>MVARARKLSWQPPRDNGRGRRGIRGVRPTVRRAQARARSPVISFYKEDFFGPRKEKDTSYIRLCDLNPEAYNILLRYIYTDTLPQMLLSSGEEGPVLAEGLLVAADRYSSVRNLLSFPTKLLHCSQANSAGRNDSKKRMEGVRPQGSHDNDREPDVQEHQREDCVADVGAGGAASVSQAKRKCLGFIASRKNTSATMEIDDVEQLARCCPSVVKEVITKVLEAREKERTELIIGMHVRVCLPFHSYRGHFCVVV</sequence>
<name>A0AAV5DKA7_ELECO</name>
<accession>A0AAV5DKA7</accession>
<dbReference type="Pfam" id="PF24570">
    <property type="entry name" value="BACK_BPM_SPOP"/>
    <property type="match status" value="1"/>
</dbReference>
<dbReference type="EMBL" id="BQKI01000017">
    <property type="protein sequence ID" value="GJN10330.1"/>
    <property type="molecule type" value="Genomic_DNA"/>
</dbReference>
<dbReference type="InterPro" id="IPR045005">
    <property type="entry name" value="BPM1-6"/>
</dbReference>
<dbReference type="InterPro" id="IPR011333">
    <property type="entry name" value="SKP1/BTB/POZ_sf"/>
</dbReference>
<dbReference type="GO" id="GO:0016567">
    <property type="term" value="P:protein ubiquitination"/>
    <property type="evidence" value="ECO:0007669"/>
    <property type="project" value="InterPro"/>
</dbReference>
<gene>
    <name evidence="5" type="primary">ga28416</name>
    <name evidence="5" type="ORF">PR202_ga28416</name>
</gene>
<protein>
    <recommendedName>
        <fullName evidence="4">BPM/SPOP BACK domain-containing protein</fullName>
    </recommendedName>
</protein>
<reference evidence="5" key="1">
    <citation type="journal article" date="2018" name="DNA Res.">
        <title>Multiple hybrid de novo genome assembly of finger millet, an orphan allotetraploid crop.</title>
        <authorList>
            <person name="Hatakeyama M."/>
            <person name="Aluri S."/>
            <person name="Balachadran M.T."/>
            <person name="Sivarajan S.R."/>
            <person name="Patrignani A."/>
            <person name="Gruter S."/>
            <person name="Poveda L."/>
            <person name="Shimizu-Inatsugi R."/>
            <person name="Baeten J."/>
            <person name="Francoijs K.J."/>
            <person name="Nataraja K.N."/>
            <person name="Reddy Y.A.N."/>
            <person name="Phadnis S."/>
            <person name="Ravikumar R.L."/>
            <person name="Schlapbach R."/>
            <person name="Sreeman S.M."/>
            <person name="Shimizu K.K."/>
        </authorList>
    </citation>
    <scope>NUCLEOTIDE SEQUENCE</scope>
</reference>
<organism evidence="5 6">
    <name type="scientific">Eleusine coracana subsp. coracana</name>
    <dbReference type="NCBI Taxonomy" id="191504"/>
    <lineage>
        <taxon>Eukaryota</taxon>
        <taxon>Viridiplantae</taxon>
        <taxon>Streptophyta</taxon>
        <taxon>Embryophyta</taxon>
        <taxon>Tracheophyta</taxon>
        <taxon>Spermatophyta</taxon>
        <taxon>Magnoliopsida</taxon>
        <taxon>Liliopsida</taxon>
        <taxon>Poales</taxon>
        <taxon>Poaceae</taxon>
        <taxon>PACMAD clade</taxon>
        <taxon>Chloridoideae</taxon>
        <taxon>Cynodonteae</taxon>
        <taxon>Eleusininae</taxon>
        <taxon>Eleusine</taxon>
    </lineage>
</organism>
<dbReference type="PANTHER" id="PTHR26379">
    <property type="entry name" value="BTB/POZ AND MATH DOMAIN-CONTAINING PROTEIN 1"/>
    <property type="match status" value="1"/>
</dbReference>